<keyword evidence="4" id="KW-0249">Electron transport</keyword>
<dbReference type="Proteomes" id="UP000259030">
    <property type="component" value="Chromosome"/>
</dbReference>
<dbReference type="Pfam" id="PF13442">
    <property type="entry name" value="Cytochrome_CBB3"/>
    <property type="match status" value="1"/>
</dbReference>
<dbReference type="KEGG" id="dfc:DFI_04115"/>
<gene>
    <name evidence="9" type="ORF">DFI_04115</name>
</gene>
<organism evidence="9 10">
    <name type="scientific">Deinococcus ficus</name>
    <dbReference type="NCBI Taxonomy" id="317577"/>
    <lineage>
        <taxon>Bacteria</taxon>
        <taxon>Thermotogati</taxon>
        <taxon>Deinococcota</taxon>
        <taxon>Deinococci</taxon>
        <taxon>Deinococcales</taxon>
        <taxon>Deinococcaceae</taxon>
        <taxon>Deinococcus</taxon>
    </lineage>
</organism>
<dbReference type="GO" id="GO:0009055">
    <property type="term" value="F:electron transfer activity"/>
    <property type="evidence" value="ECO:0007669"/>
    <property type="project" value="InterPro"/>
</dbReference>
<dbReference type="PROSITE" id="PS51007">
    <property type="entry name" value="CYTC"/>
    <property type="match status" value="1"/>
</dbReference>
<evidence type="ECO:0000256" key="5">
    <source>
        <dbReference type="ARBA" id="ARBA00023004"/>
    </source>
</evidence>
<keyword evidence="7" id="KW-0812">Transmembrane</keyword>
<reference evidence="9 10" key="1">
    <citation type="submission" date="2017-05" db="EMBL/GenBank/DDBJ databases">
        <title>The complete genome sequence of Deinococcus ficus isolated from the rhizosphere of the Ficus religiosa L. in Taiwan.</title>
        <authorList>
            <person name="Wu K.-M."/>
            <person name="Liao T.-L."/>
            <person name="Liu Y.-M."/>
            <person name="Young C.-C."/>
            <person name="Tsai S.-F."/>
        </authorList>
    </citation>
    <scope>NUCLEOTIDE SEQUENCE [LARGE SCALE GENOMIC DNA]</scope>
    <source>
        <strain evidence="9 10">CC-FR2-10</strain>
    </source>
</reference>
<evidence type="ECO:0000256" key="1">
    <source>
        <dbReference type="ARBA" id="ARBA00022448"/>
    </source>
</evidence>
<dbReference type="InterPro" id="IPR036909">
    <property type="entry name" value="Cyt_c-like_dom_sf"/>
</dbReference>
<keyword evidence="7" id="KW-0472">Membrane</keyword>
<evidence type="ECO:0000259" key="8">
    <source>
        <dbReference type="PROSITE" id="PS51007"/>
    </source>
</evidence>
<dbReference type="GO" id="GO:0020037">
    <property type="term" value="F:heme binding"/>
    <property type="evidence" value="ECO:0007669"/>
    <property type="project" value="InterPro"/>
</dbReference>
<evidence type="ECO:0000313" key="10">
    <source>
        <dbReference type="Proteomes" id="UP000259030"/>
    </source>
</evidence>
<keyword evidence="10" id="KW-1185">Reference proteome</keyword>
<dbReference type="EMBL" id="CP021081">
    <property type="protein sequence ID" value="ASN80307.1"/>
    <property type="molecule type" value="Genomic_DNA"/>
</dbReference>
<evidence type="ECO:0000256" key="7">
    <source>
        <dbReference type="SAM" id="Phobius"/>
    </source>
</evidence>
<dbReference type="PANTHER" id="PTHR37823:SF1">
    <property type="entry name" value="CYTOCHROME C-553-LIKE"/>
    <property type="match status" value="1"/>
</dbReference>
<keyword evidence="2 6" id="KW-0349">Heme</keyword>
<dbReference type="PANTHER" id="PTHR37823">
    <property type="entry name" value="CYTOCHROME C-553-LIKE"/>
    <property type="match status" value="1"/>
</dbReference>
<evidence type="ECO:0000256" key="3">
    <source>
        <dbReference type="ARBA" id="ARBA00022723"/>
    </source>
</evidence>
<keyword evidence="7" id="KW-1133">Transmembrane helix</keyword>
<dbReference type="SUPFAM" id="SSF46626">
    <property type="entry name" value="Cytochrome c"/>
    <property type="match status" value="1"/>
</dbReference>
<dbReference type="InterPro" id="IPR051811">
    <property type="entry name" value="Cytochrome_c550/c551-like"/>
</dbReference>
<dbReference type="OrthoDB" id="68492at2"/>
<dbReference type="InterPro" id="IPR009056">
    <property type="entry name" value="Cyt_c-like_dom"/>
</dbReference>
<evidence type="ECO:0000313" key="9">
    <source>
        <dbReference type="EMBL" id="ASN80307.1"/>
    </source>
</evidence>
<accession>A0A221SUI8</accession>
<dbReference type="Gene3D" id="1.10.760.10">
    <property type="entry name" value="Cytochrome c-like domain"/>
    <property type="match status" value="1"/>
</dbReference>
<evidence type="ECO:0000256" key="6">
    <source>
        <dbReference type="PROSITE-ProRule" id="PRU00433"/>
    </source>
</evidence>
<keyword evidence="5 6" id="KW-0408">Iron</keyword>
<keyword evidence="3 6" id="KW-0479">Metal-binding</keyword>
<evidence type="ECO:0000256" key="2">
    <source>
        <dbReference type="ARBA" id="ARBA00022617"/>
    </source>
</evidence>
<sequence>MSDDKGFTAKEALGFATFAAVGLVLGIAAYQAGGRLSGAGSGAVVASAGAATTPDGQALYVGNCAGCHGGQGQGAVGPAMKPSAAWSDAEFKEAVLHGHAPGGRELKNVMPRFGTIGLDGAPATDAQLQALHKYLGTLP</sequence>
<dbReference type="AlphaFoldDB" id="A0A221SUI8"/>
<name>A0A221SUI8_9DEIO</name>
<feature type="domain" description="Cytochrome c" evidence="8">
    <location>
        <begin position="51"/>
        <end position="139"/>
    </location>
</feature>
<proteinExistence type="predicted"/>
<dbReference type="RefSeq" id="WP_022799944.1">
    <property type="nucleotide sequence ID" value="NZ_ATTJ01000001.1"/>
</dbReference>
<dbReference type="STRING" id="317577.GCA_000419625_00315"/>
<dbReference type="GO" id="GO:0046872">
    <property type="term" value="F:metal ion binding"/>
    <property type="evidence" value="ECO:0007669"/>
    <property type="project" value="UniProtKB-KW"/>
</dbReference>
<keyword evidence="1" id="KW-0813">Transport</keyword>
<evidence type="ECO:0000256" key="4">
    <source>
        <dbReference type="ARBA" id="ARBA00022982"/>
    </source>
</evidence>
<protein>
    <submittedName>
        <fullName evidence="9">Cytochrome c, class I</fullName>
    </submittedName>
</protein>
<feature type="transmembrane region" description="Helical" evidence="7">
    <location>
        <begin position="12"/>
        <end position="30"/>
    </location>
</feature>